<proteinExistence type="predicted"/>
<feature type="signal peptide" evidence="1">
    <location>
        <begin position="1"/>
        <end position="22"/>
    </location>
</feature>
<evidence type="ECO:0008006" key="4">
    <source>
        <dbReference type="Google" id="ProtNLM"/>
    </source>
</evidence>
<feature type="chain" id="PRO_5025351073" description="Ricin B lectin domain-containing protein" evidence="1">
    <location>
        <begin position="23"/>
        <end position="219"/>
    </location>
</feature>
<dbReference type="AlphaFoldDB" id="A0A6A6QF04"/>
<gene>
    <name evidence="2" type="ORF">BU16DRAFT_159256</name>
</gene>
<accession>A0A6A6QF04</accession>
<evidence type="ECO:0000313" key="3">
    <source>
        <dbReference type="Proteomes" id="UP000799750"/>
    </source>
</evidence>
<evidence type="ECO:0000313" key="2">
    <source>
        <dbReference type="EMBL" id="KAF2490590.1"/>
    </source>
</evidence>
<dbReference type="OrthoDB" id="3906084at2759"/>
<keyword evidence="1" id="KW-0732">Signal</keyword>
<sequence>MMKSFSRAILFLLLVLSNTAEAASINSSVCPTFVAKNTTAKSYHIAFYDNGNGPPGNSLQNITLPANATASSPWKIGSPTHHDQGALFTLTNCTSTTQSSCSHGGCYINYITTTQITRSKRCLTFSNTDATQNATFSFQPCTGANSTAQLFELSQVVRYSPGYASVTAYGEVDVNLIQLQVATEPFRAFWIGDEGSSERRTIEAINYPYTQAGVGVRLV</sequence>
<evidence type="ECO:0000256" key="1">
    <source>
        <dbReference type="SAM" id="SignalP"/>
    </source>
</evidence>
<organism evidence="2 3">
    <name type="scientific">Lophium mytilinum</name>
    <dbReference type="NCBI Taxonomy" id="390894"/>
    <lineage>
        <taxon>Eukaryota</taxon>
        <taxon>Fungi</taxon>
        <taxon>Dikarya</taxon>
        <taxon>Ascomycota</taxon>
        <taxon>Pezizomycotina</taxon>
        <taxon>Dothideomycetes</taxon>
        <taxon>Pleosporomycetidae</taxon>
        <taxon>Mytilinidiales</taxon>
        <taxon>Mytilinidiaceae</taxon>
        <taxon>Lophium</taxon>
    </lineage>
</organism>
<reference evidence="2" key="1">
    <citation type="journal article" date="2020" name="Stud. Mycol.">
        <title>101 Dothideomycetes genomes: a test case for predicting lifestyles and emergence of pathogens.</title>
        <authorList>
            <person name="Haridas S."/>
            <person name="Albert R."/>
            <person name="Binder M."/>
            <person name="Bloem J."/>
            <person name="Labutti K."/>
            <person name="Salamov A."/>
            <person name="Andreopoulos B."/>
            <person name="Baker S."/>
            <person name="Barry K."/>
            <person name="Bills G."/>
            <person name="Bluhm B."/>
            <person name="Cannon C."/>
            <person name="Castanera R."/>
            <person name="Culley D."/>
            <person name="Daum C."/>
            <person name="Ezra D."/>
            <person name="Gonzalez J."/>
            <person name="Henrissat B."/>
            <person name="Kuo A."/>
            <person name="Liang C."/>
            <person name="Lipzen A."/>
            <person name="Lutzoni F."/>
            <person name="Magnuson J."/>
            <person name="Mondo S."/>
            <person name="Nolan M."/>
            <person name="Ohm R."/>
            <person name="Pangilinan J."/>
            <person name="Park H.-J."/>
            <person name="Ramirez L."/>
            <person name="Alfaro M."/>
            <person name="Sun H."/>
            <person name="Tritt A."/>
            <person name="Yoshinaga Y."/>
            <person name="Zwiers L.-H."/>
            <person name="Turgeon B."/>
            <person name="Goodwin S."/>
            <person name="Spatafora J."/>
            <person name="Crous P."/>
            <person name="Grigoriev I."/>
        </authorList>
    </citation>
    <scope>NUCLEOTIDE SEQUENCE</scope>
    <source>
        <strain evidence="2">CBS 269.34</strain>
    </source>
</reference>
<dbReference type="Proteomes" id="UP000799750">
    <property type="component" value="Unassembled WGS sequence"/>
</dbReference>
<keyword evidence="3" id="KW-1185">Reference proteome</keyword>
<dbReference type="EMBL" id="MU004197">
    <property type="protein sequence ID" value="KAF2490590.1"/>
    <property type="molecule type" value="Genomic_DNA"/>
</dbReference>
<name>A0A6A6QF04_9PEZI</name>
<protein>
    <recommendedName>
        <fullName evidence="4">Ricin B lectin domain-containing protein</fullName>
    </recommendedName>
</protein>